<dbReference type="Gene3D" id="3.40.50.1000">
    <property type="entry name" value="HAD superfamily/HAD-like"/>
    <property type="match status" value="1"/>
</dbReference>
<feature type="region of interest" description="Disordered" evidence="5">
    <location>
        <begin position="1"/>
        <end position="56"/>
    </location>
</feature>
<evidence type="ECO:0000256" key="3">
    <source>
        <dbReference type="ARBA" id="ARBA00006171"/>
    </source>
</evidence>
<dbReference type="Pfam" id="PF13419">
    <property type="entry name" value="HAD_2"/>
    <property type="match status" value="1"/>
</dbReference>
<dbReference type="PANTHER" id="PTHR43434:SF1">
    <property type="entry name" value="PHOSPHOGLYCOLATE PHOSPHATASE"/>
    <property type="match status" value="1"/>
</dbReference>
<dbReference type="EMBL" id="VUNG01000027">
    <property type="protein sequence ID" value="MST85043.1"/>
    <property type="molecule type" value="Genomic_DNA"/>
</dbReference>
<keyword evidence="6" id="KW-0378">Hydrolase</keyword>
<proteinExistence type="inferred from homology"/>
<dbReference type="Gene3D" id="1.10.150.240">
    <property type="entry name" value="Putative phosphatase, domain 2"/>
    <property type="match status" value="1"/>
</dbReference>
<sequence length="284" mass="31064">MIDTQQHNGKPKHSNKEPDKPEHCNKEPGKSASYNTPFISVTTPLSLGEGQGGEAGEPGELVEFVEPREPDKLVEPSLYIFDFDGTLGDSKHLIVKTMQDTCRELNMDQPTEDAYAATIGLPLEQCFAVACHVDDATADRCATVYRDIFRRNNRPGAVPPFPGVLDTLRTLHEHGRLIALASSRCHESLQGFAQEYSIDDWLCALVGADDVTHAKPDAEPVNVILQSTGCKPEDTLVVGDTRFDILMGRKAGAHTCGVTYGNGSREELEEAGAEQIIDQFDKLI</sequence>
<gene>
    <name evidence="6" type="ORF">FYJ73_10290</name>
</gene>
<comment type="similarity">
    <text evidence="3">Belongs to the HAD-like hydrolase superfamily. CbbY/CbbZ/Gph/YieH family.</text>
</comment>
<evidence type="ECO:0000256" key="4">
    <source>
        <dbReference type="ARBA" id="ARBA00013078"/>
    </source>
</evidence>
<feature type="compositionally biased region" description="Polar residues" evidence="5">
    <location>
        <begin position="32"/>
        <end position="45"/>
    </location>
</feature>
<dbReference type="InterPro" id="IPR050155">
    <property type="entry name" value="HAD-like_hydrolase_sf"/>
</dbReference>
<accession>A0A7K0KGI8</accession>
<protein>
    <recommendedName>
        <fullName evidence="4">phosphoglycolate phosphatase</fullName>
        <ecNumber evidence="4">3.1.3.18</ecNumber>
    </recommendedName>
</protein>
<dbReference type="AlphaFoldDB" id="A0A7K0KGI8"/>
<dbReference type="SUPFAM" id="SSF56784">
    <property type="entry name" value="HAD-like"/>
    <property type="match status" value="1"/>
</dbReference>
<dbReference type="GO" id="GO:0006281">
    <property type="term" value="P:DNA repair"/>
    <property type="evidence" value="ECO:0007669"/>
    <property type="project" value="TreeGrafter"/>
</dbReference>
<dbReference type="RefSeq" id="WP_154534631.1">
    <property type="nucleotide sequence ID" value="NZ_VUNG01000027.1"/>
</dbReference>
<comment type="catalytic activity">
    <reaction evidence="1">
        <text>2-phosphoglycolate + H2O = glycolate + phosphate</text>
        <dbReference type="Rhea" id="RHEA:14369"/>
        <dbReference type="ChEBI" id="CHEBI:15377"/>
        <dbReference type="ChEBI" id="CHEBI:29805"/>
        <dbReference type="ChEBI" id="CHEBI:43474"/>
        <dbReference type="ChEBI" id="CHEBI:58033"/>
        <dbReference type="EC" id="3.1.3.18"/>
    </reaction>
</comment>
<dbReference type="InterPro" id="IPR041492">
    <property type="entry name" value="HAD_2"/>
</dbReference>
<evidence type="ECO:0000313" key="6">
    <source>
        <dbReference type="EMBL" id="MST85043.1"/>
    </source>
</evidence>
<dbReference type="InterPro" id="IPR036412">
    <property type="entry name" value="HAD-like_sf"/>
</dbReference>
<dbReference type="Proteomes" id="UP000438914">
    <property type="component" value="Unassembled WGS sequence"/>
</dbReference>
<evidence type="ECO:0000256" key="2">
    <source>
        <dbReference type="ARBA" id="ARBA00004818"/>
    </source>
</evidence>
<dbReference type="SFLD" id="SFLDS00003">
    <property type="entry name" value="Haloacid_Dehalogenase"/>
    <property type="match status" value="1"/>
</dbReference>
<evidence type="ECO:0000256" key="5">
    <source>
        <dbReference type="SAM" id="MobiDB-lite"/>
    </source>
</evidence>
<reference evidence="6 7" key="1">
    <citation type="submission" date="2019-08" db="EMBL/GenBank/DDBJ databases">
        <title>In-depth cultivation of the pig gut microbiome towards novel bacterial diversity and tailored functional studies.</title>
        <authorList>
            <person name="Wylensek D."/>
            <person name="Hitch T.C.A."/>
            <person name="Clavel T."/>
        </authorList>
    </citation>
    <scope>NUCLEOTIDE SEQUENCE [LARGE SCALE GENOMIC DNA]</scope>
    <source>
        <strain evidence="6 7">LKV-178-WT-2A</strain>
    </source>
</reference>
<comment type="pathway">
    <text evidence="2">Organic acid metabolism; glycolate biosynthesis; glycolate from 2-phosphoglycolate: step 1/1.</text>
</comment>
<dbReference type="EC" id="3.1.3.18" evidence="4"/>
<dbReference type="InterPro" id="IPR023214">
    <property type="entry name" value="HAD_sf"/>
</dbReference>
<organism evidence="6 7">
    <name type="scientific">Hallella mizrahii</name>
    <dbReference type="NCBI Taxonomy" id="2606637"/>
    <lineage>
        <taxon>Bacteria</taxon>
        <taxon>Pseudomonadati</taxon>
        <taxon>Bacteroidota</taxon>
        <taxon>Bacteroidia</taxon>
        <taxon>Bacteroidales</taxon>
        <taxon>Prevotellaceae</taxon>
        <taxon>Hallella</taxon>
    </lineage>
</organism>
<dbReference type="PANTHER" id="PTHR43434">
    <property type="entry name" value="PHOSPHOGLYCOLATE PHOSPHATASE"/>
    <property type="match status" value="1"/>
</dbReference>
<dbReference type="InterPro" id="IPR023198">
    <property type="entry name" value="PGP-like_dom2"/>
</dbReference>
<keyword evidence="7" id="KW-1185">Reference proteome</keyword>
<name>A0A7K0KGI8_9BACT</name>
<evidence type="ECO:0000256" key="1">
    <source>
        <dbReference type="ARBA" id="ARBA00000830"/>
    </source>
</evidence>
<feature type="compositionally biased region" description="Basic and acidic residues" evidence="5">
    <location>
        <begin position="14"/>
        <end position="29"/>
    </location>
</feature>
<comment type="caution">
    <text evidence="6">The sequence shown here is derived from an EMBL/GenBank/DDBJ whole genome shotgun (WGS) entry which is preliminary data.</text>
</comment>
<dbReference type="SFLD" id="SFLDG01129">
    <property type="entry name" value="C1.5:_HAD__Beta-PGM__Phosphata"/>
    <property type="match status" value="1"/>
</dbReference>
<evidence type="ECO:0000313" key="7">
    <source>
        <dbReference type="Proteomes" id="UP000438914"/>
    </source>
</evidence>
<dbReference type="GO" id="GO:0005829">
    <property type="term" value="C:cytosol"/>
    <property type="evidence" value="ECO:0007669"/>
    <property type="project" value="TreeGrafter"/>
</dbReference>
<dbReference type="GO" id="GO:0008967">
    <property type="term" value="F:phosphoglycolate phosphatase activity"/>
    <property type="evidence" value="ECO:0007669"/>
    <property type="project" value="UniProtKB-EC"/>
</dbReference>